<reference evidence="4" key="1">
    <citation type="submission" date="2024-10" db="EMBL/GenBank/DDBJ databases">
        <authorList>
            <person name="Ryan C."/>
        </authorList>
    </citation>
    <scope>NUCLEOTIDE SEQUENCE [LARGE SCALE GENOMIC DNA]</scope>
</reference>
<evidence type="ECO:0000256" key="1">
    <source>
        <dbReference type="SAM" id="MobiDB-lite"/>
    </source>
</evidence>
<organism evidence="4 5">
    <name type="scientific">Urochloa decumbens</name>
    <dbReference type="NCBI Taxonomy" id="240449"/>
    <lineage>
        <taxon>Eukaryota</taxon>
        <taxon>Viridiplantae</taxon>
        <taxon>Streptophyta</taxon>
        <taxon>Embryophyta</taxon>
        <taxon>Tracheophyta</taxon>
        <taxon>Spermatophyta</taxon>
        <taxon>Magnoliopsida</taxon>
        <taxon>Liliopsida</taxon>
        <taxon>Poales</taxon>
        <taxon>Poaceae</taxon>
        <taxon>PACMAD clade</taxon>
        <taxon>Panicoideae</taxon>
        <taxon>Panicodae</taxon>
        <taxon>Paniceae</taxon>
        <taxon>Melinidinae</taxon>
        <taxon>Urochloa</taxon>
    </lineage>
</organism>
<accession>A0ABC8WH50</accession>
<feature type="region of interest" description="Disordered" evidence="1">
    <location>
        <begin position="286"/>
        <end position="335"/>
    </location>
</feature>
<dbReference type="SUPFAM" id="SSF81383">
    <property type="entry name" value="F-box domain"/>
    <property type="match status" value="1"/>
</dbReference>
<dbReference type="SUPFAM" id="SSF52047">
    <property type="entry name" value="RNI-like"/>
    <property type="match status" value="1"/>
</dbReference>
<name>A0ABC8WH50_9POAL</name>
<dbReference type="InterPro" id="IPR036047">
    <property type="entry name" value="F-box-like_dom_sf"/>
</dbReference>
<dbReference type="Gene3D" id="3.80.10.10">
    <property type="entry name" value="Ribonuclease Inhibitor"/>
    <property type="match status" value="1"/>
</dbReference>
<dbReference type="AlphaFoldDB" id="A0ABC8WH50"/>
<feature type="domain" description="At1g61320/AtMIF1 LRR" evidence="3">
    <location>
        <begin position="352"/>
        <end position="501"/>
    </location>
</feature>
<feature type="domain" description="F-box" evidence="2">
    <location>
        <begin position="19"/>
        <end position="51"/>
    </location>
</feature>
<gene>
    <name evidence="4" type="ORF">URODEC1_LOCUS12640</name>
</gene>
<feature type="region of interest" description="Disordered" evidence="1">
    <location>
        <begin position="1"/>
        <end position="20"/>
    </location>
</feature>
<evidence type="ECO:0000313" key="4">
    <source>
        <dbReference type="EMBL" id="CAL4907674.1"/>
    </source>
</evidence>
<keyword evidence="5" id="KW-1185">Reference proteome</keyword>
<dbReference type="InterPro" id="IPR032675">
    <property type="entry name" value="LRR_dom_sf"/>
</dbReference>
<dbReference type="InterPro" id="IPR050232">
    <property type="entry name" value="FBL13/AtMIF1-like"/>
</dbReference>
<feature type="compositionally biased region" description="Low complexity" evidence="1">
    <location>
        <begin position="87"/>
        <end position="96"/>
    </location>
</feature>
<dbReference type="PANTHER" id="PTHR31900:SF30">
    <property type="entry name" value="SUPERFAMILY PROTEIN, PUTATIVE-RELATED"/>
    <property type="match status" value="1"/>
</dbReference>
<feature type="compositionally biased region" description="Basic and acidic residues" evidence="1">
    <location>
        <begin position="322"/>
        <end position="335"/>
    </location>
</feature>
<dbReference type="EMBL" id="OZ075122">
    <property type="protein sequence ID" value="CAL4907674.1"/>
    <property type="molecule type" value="Genomic_DNA"/>
</dbReference>
<evidence type="ECO:0000259" key="3">
    <source>
        <dbReference type="Pfam" id="PF23622"/>
    </source>
</evidence>
<evidence type="ECO:0000313" key="5">
    <source>
        <dbReference type="Proteomes" id="UP001497457"/>
    </source>
</evidence>
<dbReference type="Pfam" id="PF00646">
    <property type="entry name" value="F-box"/>
    <property type="match status" value="1"/>
</dbReference>
<sequence>MMDGSHPQPTAGGGDRLSKLGDRELGNILSFLPAKEAARAALLSSRWRDLFAAVHTVSLDEPEPPQLDDNDDNFDSYSWRRSPSPDPQRAAAVPWRRQQRPPRPQPPRGRRPSARPPCRHGIRRRRALLHGGPVGLARRVARRARGPPPPPGPALRAPPLLPPPAIRCLRKVSARHGSFSSTHTRNESFSTQHESFSFTQPESFSFSFTQHESFCFSFAQHESFSFTQQQEPFSFTQQQEPFSFTHHEPFSFPTQIELFSFSARVSPTSEGILGYRIRLGSESYGDRALSPRQRSATNSRRSDSYGRSPSPLSSSSDDNVACDEKAARRDEEAPRLRDRELTVSTVLFTCAALRSLSLGHFRLAPPAKVSLPSLEALLLSHVSGTGARVEQIIAGSPRLADLTLEACEGVVRLSVPSVARLRRLALRCCHNLAAVVLDASELVAFEYRGAVPDTTFLTMNNGGASPNVAYCKVDICGQEVAKLAHLLQMFPNAKRLHLESAGLGSGIDKDVPINFPTLSGLRRLELRGRLPDDDTAVVGAMSRILGHTPNLQALSLILHPEPPYGLSARLSYIRHYNEVELLDVHSLKYSGQSVLAAAGCSMIPCLRNSVREINLVHYQGGRAQRALAKFLLCNAPGIDELWCEFAEGPLWTQTQLMREIKGWVTNKSAKTHFL</sequence>
<dbReference type="InterPro" id="IPR001810">
    <property type="entry name" value="F-box_dom"/>
</dbReference>
<dbReference type="Pfam" id="PF23622">
    <property type="entry name" value="LRR_At1g61320_AtMIF1"/>
    <property type="match status" value="1"/>
</dbReference>
<feature type="compositionally biased region" description="Basic residues" evidence="1">
    <location>
        <begin position="108"/>
        <end position="123"/>
    </location>
</feature>
<dbReference type="PANTHER" id="PTHR31900">
    <property type="entry name" value="F-BOX/RNI SUPERFAMILY PROTEIN-RELATED"/>
    <property type="match status" value="1"/>
</dbReference>
<protein>
    <recommendedName>
        <fullName evidence="6">F-box domain-containing protein</fullName>
    </recommendedName>
</protein>
<feature type="compositionally biased region" description="Acidic residues" evidence="1">
    <location>
        <begin position="60"/>
        <end position="74"/>
    </location>
</feature>
<proteinExistence type="predicted"/>
<evidence type="ECO:0008006" key="6">
    <source>
        <dbReference type="Google" id="ProtNLM"/>
    </source>
</evidence>
<feature type="compositionally biased region" description="Low complexity" evidence="1">
    <location>
        <begin position="305"/>
        <end position="318"/>
    </location>
</feature>
<evidence type="ECO:0000259" key="2">
    <source>
        <dbReference type="Pfam" id="PF00646"/>
    </source>
</evidence>
<dbReference type="InterPro" id="IPR055357">
    <property type="entry name" value="LRR_At1g61320_AtMIF1"/>
</dbReference>
<dbReference type="Proteomes" id="UP001497457">
    <property type="component" value="Chromosome 12b"/>
</dbReference>
<feature type="region of interest" description="Disordered" evidence="1">
    <location>
        <begin position="60"/>
        <end position="123"/>
    </location>
</feature>